<dbReference type="EMBL" id="JADBJN010000003">
    <property type="protein sequence ID" value="KAG5671464.1"/>
    <property type="molecule type" value="Genomic_DNA"/>
</dbReference>
<keyword evidence="1" id="KW-0732">Signal</keyword>
<name>A0A9J6BP23_POLVA</name>
<reference evidence="2" key="1">
    <citation type="submission" date="2021-03" db="EMBL/GenBank/DDBJ databases">
        <title>Chromosome level genome of the anhydrobiotic midge Polypedilum vanderplanki.</title>
        <authorList>
            <person name="Yoshida Y."/>
            <person name="Kikawada T."/>
            <person name="Gusev O."/>
        </authorList>
    </citation>
    <scope>NUCLEOTIDE SEQUENCE</scope>
    <source>
        <strain evidence="2">NIAS01</strain>
        <tissue evidence="2">Whole body or cell culture</tissue>
    </source>
</reference>
<feature type="chain" id="PRO_5039937165" evidence="1">
    <location>
        <begin position="28"/>
        <end position="138"/>
    </location>
</feature>
<proteinExistence type="predicted"/>
<evidence type="ECO:0000313" key="3">
    <source>
        <dbReference type="Proteomes" id="UP001107558"/>
    </source>
</evidence>
<sequence>MINEHSSGFGIILTIIITICFISTINAEEVTDSKGSISSSTPVKVKRAWSQMAPGWGKRAENDLNEEAAFNELLHKMFLKYYADKINDEESDFNSDYDNGIDKRAWSQMAGTGWGKRDWRGYGKRREWSKLQSAWGKK</sequence>
<dbReference type="Proteomes" id="UP001107558">
    <property type="component" value="Chromosome 3"/>
</dbReference>
<organism evidence="2 3">
    <name type="scientific">Polypedilum vanderplanki</name>
    <name type="common">Sleeping chironomid midge</name>
    <dbReference type="NCBI Taxonomy" id="319348"/>
    <lineage>
        <taxon>Eukaryota</taxon>
        <taxon>Metazoa</taxon>
        <taxon>Ecdysozoa</taxon>
        <taxon>Arthropoda</taxon>
        <taxon>Hexapoda</taxon>
        <taxon>Insecta</taxon>
        <taxon>Pterygota</taxon>
        <taxon>Neoptera</taxon>
        <taxon>Endopterygota</taxon>
        <taxon>Diptera</taxon>
        <taxon>Nematocera</taxon>
        <taxon>Chironomoidea</taxon>
        <taxon>Chironomidae</taxon>
        <taxon>Chironominae</taxon>
        <taxon>Polypedilum</taxon>
        <taxon>Polypedilum</taxon>
    </lineage>
</organism>
<evidence type="ECO:0000256" key="1">
    <source>
        <dbReference type="SAM" id="SignalP"/>
    </source>
</evidence>
<feature type="signal peptide" evidence="1">
    <location>
        <begin position="1"/>
        <end position="27"/>
    </location>
</feature>
<accession>A0A9J6BP23</accession>
<dbReference type="OrthoDB" id="6090360at2759"/>
<comment type="caution">
    <text evidence="2">The sequence shown here is derived from an EMBL/GenBank/DDBJ whole genome shotgun (WGS) entry which is preliminary data.</text>
</comment>
<keyword evidence="3" id="KW-1185">Reference proteome</keyword>
<protein>
    <submittedName>
        <fullName evidence="2">Uncharacterized protein</fullName>
    </submittedName>
</protein>
<gene>
    <name evidence="2" type="ORF">PVAND_001659</name>
</gene>
<dbReference type="AlphaFoldDB" id="A0A9J6BP23"/>
<evidence type="ECO:0000313" key="2">
    <source>
        <dbReference type="EMBL" id="KAG5671464.1"/>
    </source>
</evidence>